<reference evidence="2 3" key="1">
    <citation type="journal article" date="2021" name="Elife">
        <title>Chloroplast acquisition without the gene transfer in kleptoplastic sea slugs, Plakobranchus ocellatus.</title>
        <authorList>
            <person name="Maeda T."/>
            <person name="Takahashi S."/>
            <person name="Yoshida T."/>
            <person name="Shimamura S."/>
            <person name="Takaki Y."/>
            <person name="Nagai Y."/>
            <person name="Toyoda A."/>
            <person name="Suzuki Y."/>
            <person name="Arimoto A."/>
            <person name="Ishii H."/>
            <person name="Satoh N."/>
            <person name="Nishiyama T."/>
            <person name="Hasebe M."/>
            <person name="Maruyama T."/>
            <person name="Minagawa J."/>
            <person name="Obokata J."/>
            <person name="Shigenobu S."/>
        </authorList>
    </citation>
    <scope>NUCLEOTIDE SEQUENCE [LARGE SCALE GENOMIC DNA]</scope>
</reference>
<protein>
    <recommendedName>
        <fullName evidence="4">DUF4773 domain-containing protein</fullName>
    </recommendedName>
</protein>
<evidence type="ECO:0008006" key="4">
    <source>
        <dbReference type="Google" id="ProtNLM"/>
    </source>
</evidence>
<comment type="caution">
    <text evidence="2">The sequence shown here is derived from an EMBL/GenBank/DDBJ whole genome shotgun (WGS) entry which is preliminary data.</text>
</comment>
<proteinExistence type="predicted"/>
<evidence type="ECO:0000313" key="3">
    <source>
        <dbReference type="Proteomes" id="UP000735302"/>
    </source>
</evidence>
<evidence type="ECO:0000313" key="2">
    <source>
        <dbReference type="EMBL" id="GFO13773.1"/>
    </source>
</evidence>
<dbReference type="Proteomes" id="UP000735302">
    <property type="component" value="Unassembled WGS sequence"/>
</dbReference>
<gene>
    <name evidence="2" type="ORF">PoB_004027800</name>
</gene>
<feature type="chain" id="PRO_5043954849" description="DUF4773 domain-containing protein" evidence="1">
    <location>
        <begin position="19"/>
        <end position="159"/>
    </location>
</feature>
<feature type="signal peptide" evidence="1">
    <location>
        <begin position="1"/>
        <end position="18"/>
    </location>
</feature>
<keyword evidence="3" id="KW-1185">Reference proteome</keyword>
<dbReference type="AlphaFoldDB" id="A0AAV4B3U4"/>
<dbReference type="EMBL" id="BLXT01004505">
    <property type="protein sequence ID" value="GFO13773.1"/>
    <property type="molecule type" value="Genomic_DNA"/>
</dbReference>
<accession>A0AAV4B3U4</accession>
<keyword evidence="1" id="KW-0732">Signal</keyword>
<organism evidence="2 3">
    <name type="scientific">Plakobranchus ocellatus</name>
    <dbReference type="NCBI Taxonomy" id="259542"/>
    <lineage>
        <taxon>Eukaryota</taxon>
        <taxon>Metazoa</taxon>
        <taxon>Spiralia</taxon>
        <taxon>Lophotrochozoa</taxon>
        <taxon>Mollusca</taxon>
        <taxon>Gastropoda</taxon>
        <taxon>Heterobranchia</taxon>
        <taxon>Euthyneura</taxon>
        <taxon>Panpulmonata</taxon>
        <taxon>Sacoglossa</taxon>
        <taxon>Placobranchoidea</taxon>
        <taxon>Plakobranchidae</taxon>
        <taxon>Plakobranchus</taxon>
    </lineage>
</organism>
<feature type="non-terminal residue" evidence="2">
    <location>
        <position position="159"/>
    </location>
</feature>
<sequence>MTTKVTVFLGLAAMFVECIVCQFQQTNYGLPRQSNAIQSGVSSGGITLFAQPVSCNDQVFGSRGPIDYTVRNDLSCCNGASTRPFCCLQLCSVGFRTIGDPEVRNQCDFPGVANITTLGGRGVTCNAVFVVADVRGETKRTFLTTETCKERVDDLGQSL</sequence>
<name>A0AAV4B3U4_9GAST</name>
<evidence type="ECO:0000256" key="1">
    <source>
        <dbReference type="SAM" id="SignalP"/>
    </source>
</evidence>